<sequence length="283" mass="31626">MGTQLHSFPCLHRIQTMYSEFSAKERKIADYILENPQRLVHSTINQVADQLLVADATVFRFCKRIGFSGFQALKIALAAEAARPGKNMDEAVKDTDNEKAVAIKVFESNIQTLRDTIHTLNQKHLHEAVEWICRAKHIVFYGCGSASVIALDALEKFLQTDLAVTAYTDPHLQLLSAARCTKEDVAVFISHAGADKEMLKLLQAVQKTGAKTIAITQFAKSPLSQKADVPLFTVSQEADFRFSSFSARIVQLSLIDALYVNVMLRYKDTNEEILQKGKETYTV</sequence>
<feature type="domain" description="SIS" evidence="5">
    <location>
        <begin position="128"/>
        <end position="268"/>
    </location>
</feature>
<dbReference type="CDD" id="cd05013">
    <property type="entry name" value="SIS_RpiR"/>
    <property type="match status" value="1"/>
</dbReference>
<dbReference type="PANTHER" id="PTHR30514:SF1">
    <property type="entry name" value="HTH-TYPE TRANSCRIPTIONAL REGULATOR HEXR-RELATED"/>
    <property type="match status" value="1"/>
</dbReference>
<evidence type="ECO:0000259" key="5">
    <source>
        <dbReference type="PROSITE" id="PS51464"/>
    </source>
</evidence>
<evidence type="ECO:0000256" key="3">
    <source>
        <dbReference type="ARBA" id="ARBA00023163"/>
    </source>
</evidence>
<dbReference type="GO" id="GO:0097367">
    <property type="term" value="F:carbohydrate derivative binding"/>
    <property type="evidence" value="ECO:0007669"/>
    <property type="project" value="InterPro"/>
</dbReference>
<evidence type="ECO:0000313" key="7">
    <source>
        <dbReference type="Proteomes" id="UP001223084"/>
    </source>
</evidence>
<proteinExistence type="predicted"/>
<dbReference type="InterPro" id="IPR009057">
    <property type="entry name" value="Homeodomain-like_sf"/>
</dbReference>
<gene>
    <name evidence="6" type="ORF">QN341_14015</name>
</gene>
<dbReference type="Gene3D" id="1.10.10.10">
    <property type="entry name" value="Winged helix-like DNA-binding domain superfamily/Winged helix DNA-binding domain"/>
    <property type="match status" value="1"/>
</dbReference>
<keyword evidence="3" id="KW-0804">Transcription</keyword>
<dbReference type="SUPFAM" id="SSF46689">
    <property type="entry name" value="Homeodomain-like"/>
    <property type="match status" value="1"/>
</dbReference>
<dbReference type="RefSeq" id="WP_285958673.1">
    <property type="nucleotide sequence ID" value="NZ_JASUZX010000002.1"/>
</dbReference>
<name>A0AAW7CGG8_HEYCO</name>
<dbReference type="PANTHER" id="PTHR30514">
    <property type="entry name" value="GLUCOKINASE"/>
    <property type="match status" value="1"/>
</dbReference>
<evidence type="ECO:0000256" key="1">
    <source>
        <dbReference type="ARBA" id="ARBA00023015"/>
    </source>
</evidence>
<dbReference type="InterPro" id="IPR036388">
    <property type="entry name" value="WH-like_DNA-bd_sf"/>
</dbReference>
<dbReference type="InterPro" id="IPR047640">
    <property type="entry name" value="RpiR-like"/>
</dbReference>
<dbReference type="PROSITE" id="PS51464">
    <property type="entry name" value="SIS"/>
    <property type="match status" value="1"/>
</dbReference>
<dbReference type="Pfam" id="PF01418">
    <property type="entry name" value="HTH_6"/>
    <property type="match status" value="1"/>
</dbReference>
<dbReference type="AlphaFoldDB" id="A0AAW7CGG8"/>
<dbReference type="Proteomes" id="UP001223084">
    <property type="component" value="Unassembled WGS sequence"/>
</dbReference>
<dbReference type="EMBL" id="JASUZX010000002">
    <property type="protein sequence ID" value="MDL5042122.1"/>
    <property type="molecule type" value="Genomic_DNA"/>
</dbReference>
<dbReference type="InterPro" id="IPR046348">
    <property type="entry name" value="SIS_dom_sf"/>
</dbReference>
<accession>A0AAW7CGG8</accession>
<comment type="caution">
    <text evidence="6">The sequence shown here is derived from an EMBL/GenBank/DDBJ whole genome shotgun (WGS) entry which is preliminary data.</text>
</comment>
<reference evidence="6" key="1">
    <citation type="submission" date="2023-06" db="EMBL/GenBank/DDBJ databases">
        <title>Probiogenomic evaluation and L lactic producing Weizmannia coaggulans BKMTCR2-2 from tree bark.</title>
        <authorList>
            <person name="Mahittikon J."/>
            <person name="Tanasupawat S."/>
        </authorList>
    </citation>
    <scope>NUCLEOTIDE SEQUENCE</scope>
    <source>
        <strain evidence="6">BKMTCR2-2</strain>
    </source>
</reference>
<protein>
    <submittedName>
        <fullName evidence="6">MurR/RpiR family transcriptional regulator</fullName>
    </submittedName>
</protein>
<evidence type="ECO:0000259" key="4">
    <source>
        <dbReference type="PROSITE" id="PS51071"/>
    </source>
</evidence>
<dbReference type="InterPro" id="IPR001347">
    <property type="entry name" value="SIS_dom"/>
</dbReference>
<evidence type="ECO:0000256" key="2">
    <source>
        <dbReference type="ARBA" id="ARBA00023125"/>
    </source>
</evidence>
<feature type="domain" description="HTH rpiR-type" evidence="4">
    <location>
        <begin position="8"/>
        <end position="84"/>
    </location>
</feature>
<dbReference type="Pfam" id="PF01380">
    <property type="entry name" value="SIS"/>
    <property type="match status" value="1"/>
</dbReference>
<dbReference type="Gene3D" id="3.40.50.10490">
    <property type="entry name" value="Glucose-6-phosphate isomerase like protein, domain 1"/>
    <property type="match status" value="1"/>
</dbReference>
<keyword evidence="2" id="KW-0238">DNA-binding</keyword>
<dbReference type="GO" id="GO:0003700">
    <property type="term" value="F:DNA-binding transcription factor activity"/>
    <property type="evidence" value="ECO:0007669"/>
    <property type="project" value="InterPro"/>
</dbReference>
<organism evidence="6 7">
    <name type="scientific">Heyndrickxia coagulans</name>
    <name type="common">Weizmannia coagulans</name>
    <dbReference type="NCBI Taxonomy" id="1398"/>
    <lineage>
        <taxon>Bacteria</taxon>
        <taxon>Bacillati</taxon>
        <taxon>Bacillota</taxon>
        <taxon>Bacilli</taxon>
        <taxon>Bacillales</taxon>
        <taxon>Bacillaceae</taxon>
        <taxon>Heyndrickxia</taxon>
    </lineage>
</organism>
<evidence type="ECO:0000313" key="6">
    <source>
        <dbReference type="EMBL" id="MDL5042122.1"/>
    </source>
</evidence>
<keyword evidence="1" id="KW-0805">Transcription regulation</keyword>
<dbReference type="PROSITE" id="PS51071">
    <property type="entry name" value="HTH_RPIR"/>
    <property type="match status" value="1"/>
</dbReference>
<dbReference type="GO" id="GO:0003677">
    <property type="term" value="F:DNA binding"/>
    <property type="evidence" value="ECO:0007669"/>
    <property type="project" value="UniProtKB-KW"/>
</dbReference>
<dbReference type="SUPFAM" id="SSF53697">
    <property type="entry name" value="SIS domain"/>
    <property type="match status" value="1"/>
</dbReference>
<dbReference type="GO" id="GO:1901135">
    <property type="term" value="P:carbohydrate derivative metabolic process"/>
    <property type="evidence" value="ECO:0007669"/>
    <property type="project" value="InterPro"/>
</dbReference>
<dbReference type="InterPro" id="IPR000281">
    <property type="entry name" value="HTH_RpiR"/>
</dbReference>
<dbReference type="InterPro" id="IPR035472">
    <property type="entry name" value="RpiR-like_SIS"/>
</dbReference>